<organism evidence="1">
    <name type="scientific">Myoviridae sp. ctZ2t4</name>
    <dbReference type="NCBI Taxonomy" id="2827693"/>
    <lineage>
        <taxon>Viruses</taxon>
        <taxon>Duplodnaviria</taxon>
        <taxon>Heunggongvirae</taxon>
        <taxon>Uroviricota</taxon>
        <taxon>Caudoviricetes</taxon>
    </lineage>
</organism>
<sequence>MEVVGVIYRDKNLDMEQYENFLAEVSKFDIIGQPVFSNEDYLLYRAMIKVKNSLEKSRINDLVKKYKVRVC</sequence>
<name>A0A8S5STC8_9CAUD</name>
<dbReference type="EMBL" id="BK032664">
    <property type="protein sequence ID" value="DAF53818.1"/>
    <property type="molecule type" value="Genomic_DNA"/>
</dbReference>
<proteinExistence type="predicted"/>
<accession>A0A8S5STC8</accession>
<protein>
    <submittedName>
        <fullName evidence="1">Uncharacterized protein</fullName>
    </submittedName>
</protein>
<evidence type="ECO:0000313" key="1">
    <source>
        <dbReference type="EMBL" id="DAF53818.1"/>
    </source>
</evidence>
<reference evidence="1" key="1">
    <citation type="journal article" date="2021" name="Proc. Natl. Acad. Sci. U.S.A.">
        <title>A Catalog of Tens of Thousands of Viruses from Human Metagenomes Reveals Hidden Associations with Chronic Diseases.</title>
        <authorList>
            <person name="Tisza M.J."/>
            <person name="Buck C.B."/>
        </authorList>
    </citation>
    <scope>NUCLEOTIDE SEQUENCE</scope>
    <source>
        <strain evidence="1">CtZ2t4</strain>
    </source>
</reference>